<evidence type="ECO:0000259" key="5">
    <source>
        <dbReference type="SMART" id="SM00478"/>
    </source>
</evidence>
<keyword evidence="3" id="KW-0227">DNA damage</keyword>
<dbReference type="GO" id="GO:0043916">
    <property type="term" value="F:DNA-7-methylguanine glycosylase activity"/>
    <property type="evidence" value="ECO:0007669"/>
    <property type="project" value="TreeGrafter"/>
</dbReference>
<keyword evidence="4" id="KW-0234">DNA repair</keyword>
<gene>
    <name evidence="6" type="ORF">OG549_32000</name>
</gene>
<dbReference type="EMBL" id="CP108318">
    <property type="protein sequence ID" value="WTW64902.1"/>
    <property type="molecule type" value="Genomic_DNA"/>
</dbReference>
<dbReference type="EC" id="3.2.2.21" evidence="2"/>
<evidence type="ECO:0000256" key="1">
    <source>
        <dbReference type="ARBA" id="ARBA00000086"/>
    </source>
</evidence>
<dbReference type="AlphaFoldDB" id="A0AAU2VC54"/>
<dbReference type="Pfam" id="PF00730">
    <property type="entry name" value="HhH-GPD"/>
    <property type="match status" value="1"/>
</dbReference>
<dbReference type="GO" id="GO:0032131">
    <property type="term" value="F:alkylated DNA binding"/>
    <property type="evidence" value="ECO:0007669"/>
    <property type="project" value="TreeGrafter"/>
</dbReference>
<dbReference type="GO" id="GO:0032993">
    <property type="term" value="C:protein-DNA complex"/>
    <property type="evidence" value="ECO:0007669"/>
    <property type="project" value="TreeGrafter"/>
</dbReference>
<dbReference type="InterPro" id="IPR037046">
    <property type="entry name" value="AlkA_N_sf"/>
</dbReference>
<proteinExistence type="predicted"/>
<dbReference type="GO" id="GO:0006307">
    <property type="term" value="P:DNA alkylation repair"/>
    <property type="evidence" value="ECO:0007669"/>
    <property type="project" value="TreeGrafter"/>
</dbReference>
<comment type="catalytic activity">
    <reaction evidence="1">
        <text>Hydrolysis of alkylated DNA, releasing 3-methyladenine, 3-methylguanine, 7-methylguanine and 7-methyladenine.</text>
        <dbReference type="EC" id="3.2.2.21"/>
    </reaction>
</comment>
<dbReference type="InterPro" id="IPR003265">
    <property type="entry name" value="HhH-GPD_domain"/>
</dbReference>
<dbReference type="CDD" id="cd00056">
    <property type="entry name" value="ENDO3c"/>
    <property type="match status" value="1"/>
</dbReference>
<dbReference type="SMART" id="SM00478">
    <property type="entry name" value="ENDO3c"/>
    <property type="match status" value="1"/>
</dbReference>
<reference evidence="6" key="1">
    <citation type="submission" date="2022-10" db="EMBL/GenBank/DDBJ databases">
        <title>The complete genomes of actinobacterial strains from the NBC collection.</title>
        <authorList>
            <person name="Joergensen T.S."/>
            <person name="Alvarez Arevalo M."/>
            <person name="Sterndorff E.B."/>
            <person name="Faurdal D."/>
            <person name="Vuksanovic O."/>
            <person name="Mourched A.-S."/>
            <person name="Charusanti P."/>
            <person name="Shaw S."/>
            <person name="Blin K."/>
            <person name="Weber T."/>
        </authorList>
    </citation>
    <scope>NUCLEOTIDE SEQUENCE</scope>
    <source>
        <strain evidence="6">NBC_00003</strain>
    </source>
</reference>
<accession>A0AAU2VC54</accession>
<feature type="domain" description="HhH-GPD" evidence="5">
    <location>
        <begin position="138"/>
        <end position="293"/>
    </location>
</feature>
<evidence type="ECO:0000256" key="4">
    <source>
        <dbReference type="ARBA" id="ARBA00023204"/>
    </source>
</evidence>
<evidence type="ECO:0000313" key="6">
    <source>
        <dbReference type="EMBL" id="WTW64902.1"/>
    </source>
</evidence>
<sequence length="296" mass="33092">MPRLEIELPARPPFDFTKSLRFVCNFPATDGEQHLTQTTMTKAWRTAGTTVATRLTQTGSQEAPALHCTLTATQSITPQIRDAVCDRLRFFLGLDDDLADFYHVARSDPGFAHVVRHLYGYHQVKFPTPLEQVCWAILAQRTPMPAARGMKRALMDTFGNRIDHEAGPLWAFPDLEQLLSLPEGRLAEIIGNPRKAKYLYGAVHTFAEADEEFLRSGPFDEVKQFLLSLPGIGPWSASFILVRGLGRMDQMPADTPALKAAARAYGQALSAQEFEALATRYGHWQGYWGHYLRAAS</sequence>
<protein>
    <recommendedName>
        <fullName evidence="2">DNA-3-methyladenine glycosylase II</fullName>
        <ecNumber evidence="2">3.2.2.21</ecNumber>
    </recommendedName>
</protein>
<evidence type="ECO:0000256" key="3">
    <source>
        <dbReference type="ARBA" id="ARBA00022763"/>
    </source>
</evidence>
<organism evidence="6">
    <name type="scientific">Streptomyces sp. NBC_00003</name>
    <dbReference type="NCBI Taxonomy" id="2903608"/>
    <lineage>
        <taxon>Bacteria</taxon>
        <taxon>Bacillati</taxon>
        <taxon>Actinomycetota</taxon>
        <taxon>Actinomycetes</taxon>
        <taxon>Kitasatosporales</taxon>
        <taxon>Streptomycetaceae</taxon>
        <taxon>Streptomyces</taxon>
    </lineage>
</organism>
<dbReference type="InterPro" id="IPR011257">
    <property type="entry name" value="DNA_glycosylase"/>
</dbReference>
<name>A0AAU2VC54_9ACTN</name>
<dbReference type="InterPro" id="IPR051912">
    <property type="entry name" value="Alkylbase_DNA_Glycosylase/TA"/>
</dbReference>
<dbReference type="Gene3D" id="1.10.340.30">
    <property type="entry name" value="Hypothetical protein, domain 2"/>
    <property type="match status" value="1"/>
</dbReference>
<dbReference type="GO" id="GO:0006285">
    <property type="term" value="P:base-excision repair, AP site formation"/>
    <property type="evidence" value="ECO:0007669"/>
    <property type="project" value="TreeGrafter"/>
</dbReference>
<dbReference type="PANTHER" id="PTHR43003:SF5">
    <property type="entry name" value="DNA-3-METHYLADENINE GLYCOSYLASE"/>
    <property type="match status" value="1"/>
</dbReference>
<evidence type="ECO:0000256" key="2">
    <source>
        <dbReference type="ARBA" id="ARBA00012000"/>
    </source>
</evidence>
<dbReference type="Gene3D" id="3.30.310.20">
    <property type="entry name" value="DNA-3-methyladenine glycosylase AlkA, N-terminal domain"/>
    <property type="match status" value="1"/>
</dbReference>
<dbReference type="SUPFAM" id="SSF48150">
    <property type="entry name" value="DNA-glycosylase"/>
    <property type="match status" value="1"/>
</dbReference>
<dbReference type="PANTHER" id="PTHR43003">
    <property type="entry name" value="DNA-3-METHYLADENINE GLYCOSYLASE"/>
    <property type="match status" value="1"/>
</dbReference>
<dbReference type="GO" id="GO:0008725">
    <property type="term" value="F:DNA-3-methyladenine glycosylase activity"/>
    <property type="evidence" value="ECO:0007669"/>
    <property type="project" value="TreeGrafter"/>
</dbReference>